<name>A0ABP0G2F6_CLALP</name>
<dbReference type="InterPro" id="IPR027483">
    <property type="entry name" value="PInositol-4-P-4/5-kinase_C_sf"/>
</dbReference>
<sequence length="659" mass="73132">MAAAENPSVGTAFTQPNAKHENGEDLANNDVYKESENAPPPVKVKPLKEKKIGHRRVDGTGQTTYKKTPSSALSGSIQRGISHTVAGLSSKPERDILMQDFQVVETISFPSEGSSMTPAHHFGDFTFKTYAPIAFRYFRDLFGIRPDDYMLSISEPLTELSNPGASGSLFFVTHDDEFIIKTVQHKEAEFLQKLLPGYYMNLVQNPRTLLPKFYGLYCIQAGGKNIRIVVMNNLLPSKIKMHLKYDLKGSTYKRKASKQERGKKNPTYKDLDLINDVPDGFKLEPEIHLALTKTMQRDCLVLQSFKIMDYSMLLAIHNIDQMEKEKEAANSVSQETKGKVKIQTHSRNSSTDYNSDDTGGPSTVAANTGAKENFTVRNAVISSTMLRNKYSSDLELWSGGIPATNGKGERLLLFCGIIDILQCYKLRKKMEHTFKSMIADGDTVSVHRPGFYCERFQKFMSDRVFRKNASAVVRTQPSNRLRGHTTRRPNSSSQVPSSTGGGAGSSSTLPASTTSSGMMRLQGRPDILPNESPRPSSVTDDETDLPKYKQTTDSQKPLKLPARTASTLSKETTFNANSGQSYTTIIPSQESVEPPPSPVQQKIINVSEILQKEQVELSLKDATDEHERHLAGNSQSIQLRPTSTQEGANHSDKEENTAF</sequence>
<feature type="region of interest" description="Disordered" evidence="2">
    <location>
        <begin position="1"/>
        <end position="51"/>
    </location>
</feature>
<dbReference type="PANTHER" id="PTHR23086:SF101">
    <property type="entry name" value="LP03320P-RELATED"/>
    <property type="match status" value="1"/>
</dbReference>
<dbReference type="InterPro" id="IPR027484">
    <property type="entry name" value="PInositol-4-P-5-kinase_N"/>
</dbReference>
<feature type="compositionally biased region" description="Polar residues" evidence="2">
    <location>
        <begin position="632"/>
        <end position="648"/>
    </location>
</feature>
<dbReference type="SMART" id="SM00330">
    <property type="entry name" value="PIPKc"/>
    <property type="match status" value="1"/>
</dbReference>
<dbReference type="CDD" id="cd17301">
    <property type="entry name" value="PIPKc_PIP5KI"/>
    <property type="match status" value="1"/>
</dbReference>
<dbReference type="PROSITE" id="PS51455">
    <property type="entry name" value="PIPK"/>
    <property type="match status" value="1"/>
</dbReference>
<keyword evidence="1" id="KW-0067">ATP-binding</keyword>
<feature type="compositionally biased region" description="Low complexity" evidence="2">
    <location>
        <begin position="505"/>
        <end position="517"/>
    </location>
</feature>
<accession>A0ABP0G2F6</accession>
<dbReference type="Pfam" id="PF01504">
    <property type="entry name" value="PIP5K"/>
    <property type="match status" value="1"/>
</dbReference>
<dbReference type="Gene3D" id="3.30.800.10">
    <property type="entry name" value="Phosphatidylinositol Phosphate Kinase II Beta"/>
    <property type="match status" value="1"/>
</dbReference>
<dbReference type="InterPro" id="IPR002498">
    <property type="entry name" value="PInositol-4-P-4/5-kinase_core"/>
</dbReference>
<evidence type="ECO:0000259" key="3">
    <source>
        <dbReference type="PROSITE" id="PS51455"/>
    </source>
</evidence>
<organism evidence="4 5">
    <name type="scientific">Clavelina lepadiformis</name>
    <name type="common">Light-bulb sea squirt</name>
    <name type="synonym">Ascidia lepadiformis</name>
    <dbReference type="NCBI Taxonomy" id="159417"/>
    <lineage>
        <taxon>Eukaryota</taxon>
        <taxon>Metazoa</taxon>
        <taxon>Chordata</taxon>
        <taxon>Tunicata</taxon>
        <taxon>Ascidiacea</taxon>
        <taxon>Aplousobranchia</taxon>
        <taxon>Clavelinidae</taxon>
        <taxon>Clavelina</taxon>
    </lineage>
</organism>
<dbReference type="EMBL" id="CAWYQH010000098">
    <property type="protein sequence ID" value="CAK8684991.1"/>
    <property type="molecule type" value="Genomic_DNA"/>
</dbReference>
<feature type="compositionally biased region" description="Polar residues" evidence="2">
    <location>
        <begin position="345"/>
        <end position="361"/>
    </location>
</feature>
<evidence type="ECO:0000313" key="5">
    <source>
        <dbReference type="Proteomes" id="UP001642483"/>
    </source>
</evidence>
<comment type="caution">
    <text evidence="4">The sequence shown here is derived from an EMBL/GenBank/DDBJ whole genome shotgun (WGS) entry which is preliminary data.</text>
</comment>
<feature type="compositionally biased region" description="Basic and acidic residues" evidence="2">
    <location>
        <begin position="621"/>
        <end position="630"/>
    </location>
</feature>
<dbReference type="SUPFAM" id="SSF56104">
    <property type="entry name" value="SAICAR synthase-like"/>
    <property type="match status" value="1"/>
</dbReference>
<dbReference type="InterPro" id="IPR023610">
    <property type="entry name" value="PInositol-4/5-P-5/4-kinase"/>
</dbReference>
<evidence type="ECO:0000313" key="4">
    <source>
        <dbReference type="EMBL" id="CAK8684991.1"/>
    </source>
</evidence>
<feature type="domain" description="PIPK" evidence="3">
    <location>
        <begin position="69"/>
        <end position="464"/>
    </location>
</feature>
<feature type="compositionally biased region" description="Basic and acidic residues" evidence="2">
    <location>
        <begin position="649"/>
        <end position="659"/>
    </location>
</feature>
<feature type="compositionally biased region" description="Polar residues" evidence="2">
    <location>
        <begin position="8"/>
        <end position="17"/>
    </location>
</feature>
<feature type="region of interest" description="Disordered" evidence="2">
    <location>
        <begin position="621"/>
        <end position="659"/>
    </location>
</feature>
<evidence type="ECO:0000256" key="2">
    <source>
        <dbReference type="SAM" id="MobiDB-lite"/>
    </source>
</evidence>
<dbReference type="Proteomes" id="UP001642483">
    <property type="component" value="Unassembled WGS sequence"/>
</dbReference>
<proteinExistence type="predicted"/>
<dbReference type="PANTHER" id="PTHR23086">
    <property type="entry name" value="PHOSPHATIDYLINOSITOL-4-PHOSPHATE 5-KINASE"/>
    <property type="match status" value="1"/>
</dbReference>
<evidence type="ECO:0000256" key="1">
    <source>
        <dbReference type="PROSITE-ProRule" id="PRU00781"/>
    </source>
</evidence>
<keyword evidence="1" id="KW-0808">Transferase</keyword>
<protein>
    <recommendedName>
        <fullName evidence="3">PIPK domain-containing protein</fullName>
    </recommendedName>
</protein>
<reference evidence="4 5" key="1">
    <citation type="submission" date="2024-02" db="EMBL/GenBank/DDBJ databases">
        <authorList>
            <person name="Daric V."/>
            <person name="Darras S."/>
        </authorList>
    </citation>
    <scope>NUCLEOTIDE SEQUENCE [LARGE SCALE GENOMIC DNA]</scope>
</reference>
<feature type="region of interest" description="Disordered" evidence="2">
    <location>
        <begin position="470"/>
        <end position="561"/>
    </location>
</feature>
<feature type="region of interest" description="Disordered" evidence="2">
    <location>
        <begin position="326"/>
        <end position="361"/>
    </location>
</feature>
<gene>
    <name evidence="4" type="ORF">CVLEPA_LOCUS16159</name>
</gene>
<dbReference type="Gene3D" id="3.30.810.10">
    <property type="entry name" value="2-Layer Sandwich"/>
    <property type="match status" value="1"/>
</dbReference>
<keyword evidence="1" id="KW-0418">Kinase</keyword>
<keyword evidence="1" id="KW-0547">Nucleotide-binding</keyword>
<keyword evidence="5" id="KW-1185">Reference proteome</keyword>